<evidence type="ECO:0008006" key="4">
    <source>
        <dbReference type="Google" id="ProtNLM"/>
    </source>
</evidence>
<feature type="signal peptide" evidence="1">
    <location>
        <begin position="1"/>
        <end position="18"/>
    </location>
</feature>
<reference evidence="2 3" key="1">
    <citation type="submission" date="2015-07" db="EMBL/GenBank/DDBJ databases">
        <title>Genome analysis of myxobacterium Chondromyces crocatus Cm c5 reveals a high potential for natural compound synthesis and the genetic basis for the loss of fruiting body formation.</title>
        <authorList>
            <person name="Zaburannyi N."/>
            <person name="Bunk B."/>
            <person name="Maier J."/>
            <person name="Overmann J."/>
            <person name="Mueller R."/>
        </authorList>
    </citation>
    <scope>NUCLEOTIDE SEQUENCE [LARGE SCALE GENOMIC DNA]</scope>
    <source>
        <strain evidence="2 3">Cm c5</strain>
    </source>
</reference>
<dbReference type="KEGG" id="ccro:CMC5_075310"/>
<organism evidence="2 3">
    <name type="scientific">Chondromyces crocatus</name>
    <dbReference type="NCBI Taxonomy" id="52"/>
    <lineage>
        <taxon>Bacteria</taxon>
        <taxon>Pseudomonadati</taxon>
        <taxon>Myxococcota</taxon>
        <taxon>Polyangia</taxon>
        <taxon>Polyangiales</taxon>
        <taxon>Polyangiaceae</taxon>
        <taxon>Chondromyces</taxon>
    </lineage>
</organism>
<gene>
    <name evidence="2" type="ORF">CMC5_075310</name>
</gene>
<dbReference type="EMBL" id="CP012159">
    <property type="protein sequence ID" value="AKT43299.1"/>
    <property type="molecule type" value="Genomic_DNA"/>
</dbReference>
<dbReference type="PROSITE" id="PS51257">
    <property type="entry name" value="PROKAR_LIPOPROTEIN"/>
    <property type="match status" value="1"/>
</dbReference>
<dbReference type="Proteomes" id="UP000067626">
    <property type="component" value="Chromosome"/>
</dbReference>
<name>A0A0K1ER49_CHOCO</name>
<evidence type="ECO:0000256" key="1">
    <source>
        <dbReference type="SAM" id="SignalP"/>
    </source>
</evidence>
<evidence type="ECO:0000313" key="3">
    <source>
        <dbReference type="Proteomes" id="UP000067626"/>
    </source>
</evidence>
<dbReference type="AlphaFoldDB" id="A0A0K1ER49"/>
<evidence type="ECO:0000313" key="2">
    <source>
        <dbReference type="EMBL" id="AKT43299.1"/>
    </source>
</evidence>
<feature type="chain" id="PRO_5005459871" description="Lipoprotein" evidence="1">
    <location>
        <begin position="19"/>
        <end position="145"/>
    </location>
</feature>
<accession>A0A0K1ER49</accession>
<sequence length="145" mass="15241">MSKTSMKRCGTLMSFAFAACSALIGCGGTLHYDVQGSGQATGADVKMSADVSEETSMTRINIKAAHLPPPERLEQSGTAFVVWTRPSDGPWQRVGALNYDKDERSGELLAASVPLVAFELMVTAEKAAAPMVPSTAIVASQHVAP</sequence>
<keyword evidence="3" id="KW-1185">Reference proteome</keyword>
<proteinExistence type="predicted"/>
<keyword evidence="1" id="KW-0732">Signal</keyword>
<protein>
    <recommendedName>
        <fullName evidence="4">Lipoprotein</fullName>
    </recommendedName>
</protein>